<proteinExistence type="predicted"/>
<dbReference type="PANTHER" id="PTHR45138">
    <property type="entry name" value="REGULATORY COMPONENTS OF SENSORY TRANSDUCTION SYSTEM"/>
    <property type="match status" value="1"/>
</dbReference>
<dbReference type="InterPro" id="IPR000160">
    <property type="entry name" value="GGDEF_dom"/>
</dbReference>
<dbReference type="Pfam" id="PF00990">
    <property type="entry name" value="GGDEF"/>
    <property type="match status" value="1"/>
</dbReference>
<dbReference type="Proteomes" id="UP000269692">
    <property type="component" value="Unassembled WGS sequence"/>
</dbReference>
<feature type="transmembrane region" description="Helical" evidence="3">
    <location>
        <begin position="285"/>
        <end position="310"/>
    </location>
</feature>
<dbReference type="SUPFAM" id="SSF55073">
    <property type="entry name" value="Nucleotide cyclase"/>
    <property type="match status" value="1"/>
</dbReference>
<dbReference type="Gene3D" id="3.30.70.270">
    <property type="match status" value="1"/>
</dbReference>
<dbReference type="PROSITE" id="PS50887">
    <property type="entry name" value="GGDEF"/>
    <property type="match status" value="1"/>
</dbReference>
<protein>
    <recommendedName>
        <fullName evidence="1">diguanylate cyclase</fullName>
        <ecNumber evidence="1">2.7.7.65</ecNumber>
    </recommendedName>
</protein>
<dbReference type="NCBIfam" id="TIGR00254">
    <property type="entry name" value="GGDEF"/>
    <property type="match status" value="1"/>
</dbReference>
<keyword evidence="3" id="KW-0812">Transmembrane</keyword>
<name>A0A3L7A005_9HYPH</name>
<evidence type="ECO:0000256" key="3">
    <source>
        <dbReference type="SAM" id="Phobius"/>
    </source>
</evidence>
<organism evidence="5 6">
    <name type="scientific">Xanthobacter tagetidis</name>
    <dbReference type="NCBI Taxonomy" id="60216"/>
    <lineage>
        <taxon>Bacteria</taxon>
        <taxon>Pseudomonadati</taxon>
        <taxon>Pseudomonadota</taxon>
        <taxon>Alphaproteobacteria</taxon>
        <taxon>Hyphomicrobiales</taxon>
        <taxon>Xanthobacteraceae</taxon>
        <taxon>Xanthobacter</taxon>
    </lineage>
</organism>
<dbReference type="GO" id="GO:1902201">
    <property type="term" value="P:negative regulation of bacterial-type flagellum-dependent cell motility"/>
    <property type="evidence" value="ECO:0007669"/>
    <property type="project" value="TreeGrafter"/>
</dbReference>
<dbReference type="SMART" id="SM00267">
    <property type="entry name" value="GGDEF"/>
    <property type="match status" value="1"/>
</dbReference>
<dbReference type="Pfam" id="PF22588">
    <property type="entry name" value="dCache_1_like"/>
    <property type="match status" value="1"/>
</dbReference>
<dbReference type="InterPro" id="IPR029787">
    <property type="entry name" value="Nucleotide_cyclase"/>
</dbReference>
<dbReference type="InterPro" id="IPR043128">
    <property type="entry name" value="Rev_trsase/Diguanyl_cyclase"/>
</dbReference>
<dbReference type="CDD" id="cd12914">
    <property type="entry name" value="PDC1_DGC_like"/>
    <property type="match status" value="1"/>
</dbReference>
<evidence type="ECO:0000313" key="5">
    <source>
        <dbReference type="EMBL" id="RLP73285.1"/>
    </source>
</evidence>
<dbReference type="CDD" id="cd12915">
    <property type="entry name" value="PDC2_DGC_like"/>
    <property type="match status" value="1"/>
</dbReference>
<dbReference type="InterPro" id="IPR050469">
    <property type="entry name" value="Diguanylate_Cyclase"/>
</dbReference>
<evidence type="ECO:0000259" key="4">
    <source>
        <dbReference type="PROSITE" id="PS50887"/>
    </source>
</evidence>
<comment type="caution">
    <text evidence="5">The sequence shown here is derived from an EMBL/GenBank/DDBJ whole genome shotgun (WGS) entry which is preliminary data.</text>
</comment>
<keyword evidence="6" id="KW-1185">Reference proteome</keyword>
<dbReference type="FunFam" id="3.30.70.270:FF:000001">
    <property type="entry name" value="Diguanylate cyclase domain protein"/>
    <property type="match status" value="1"/>
</dbReference>
<dbReference type="CDD" id="cd01949">
    <property type="entry name" value="GGDEF"/>
    <property type="match status" value="1"/>
</dbReference>
<feature type="domain" description="GGDEF" evidence="4">
    <location>
        <begin position="358"/>
        <end position="494"/>
    </location>
</feature>
<evidence type="ECO:0000256" key="2">
    <source>
        <dbReference type="ARBA" id="ARBA00034247"/>
    </source>
</evidence>
<dbReference type="EC" id="2.7.7.65" evidence="1"/>
<dbReference type="GO" id="GO:0052621">
    <property type="term" value="F:diguanylate cyclase activity"/>
    <property type="evidence" value="ECO:0007669"/>
    <property type="project" value="UniProtKB-EC"/>
</dbReference>
<keyword evidence="3" id="KW-0472">Membrane</keyword>
<reference evidence="5 6" key="1">
    <citation type="submission" date="2018-10" db="EMBL/GenBank/DDBJ databases">
        <title>Xanthobacter tagetidis genome sequencing and assembly.</title>
        <authorList>
            <person name="Maclea K.S."/>
            <person name="Goen A.E."/>
            <person name="Fatima S.A."/>
        </authorList>
    </citation>
    <scope>NUCLEOTIDE SEQUENCE [LARGE SCALE GENOMIC DNA]</scope>
    <source>
        <strain evidence="5 6">ATCC 700314</strain>
    </source>
</reference>
<keyword evidence="3" id="KW-1133">Transmembrane helix</keyword>
<dbReference type="Gene3D" id="3.30.450.20">
    <property type="entry name" value="PAS domain"/>
    <property type="match status" value="2"/>
</dbReference>
<gene>
    <name evidence="5" type="ORF">D9R14_20830</name>
</gene>
<dbReference type="AlphaFoldDB" id="A0A3L7A005"/>
<comment type="catalytic activity">
    <reaction evidence="2">
        <text>2 GTP = 3',3'-c-di-GMP + 2 diphosphate</text>
        <dbReference type="Rhea" id="RHEA:24898"/>
        <dbReference type="ChEBI" id="CHEBI:33019"/>
        <dbReference type="ChEBI" id="CHEBI:37565"/>
        <dbReference type="ChEBI" id="CHEBI:58805"/>
        <dbReference type="EC" id="2.7.7.65"/>
    </reaction>
</comment>
<dbReference type="OrthoDB" id="9812260at2"/>
<sequence length="502" mass="54273">MDSVLRRSVRGPVLLLTTAAILVIIALVQAAMLAKLREDRRIDAHRAAENVVRTLALTIDRNLKLIEVSIVGVREALALPEVQAMPASARHLLLFNRIAIPHYLGSMLVLDENGNIVIDSGTVAPRQANFADRDYFKVHRERDAGTFLSSPYASRLRQNDPSIGMTVRLSRADGKFDGVVLAAFRLAFFKSLFEKVDLGPDGIISLVNTDGTMVYRHPSTDGTGNAGESVADAPVFARMRATPNGSFTGTSKIDGLTRYYVTQKIGDFPLILSVGISTSAIFAEWAVQAIIVGLLTLVVCGLLAGIVLVLRRALVHSYNMEEQLEHMAVTDALTQIPNRRALEMALDTEMRRATREKSELSVLVIDLDFFKQINDSHGHAVGDALLRSVGRQVTRAIRRPGDFAARLGGEEFVVILPSTGAAGATFMAERIRKAIAATQVATDDGRRVNTTASIGVASGMIQASDPTDRLLREADGALYRAKGGGRNRVVGSHPNDGFAAAQ</sequence>
<dbReference type="GO" id="GO:0043709">
    <property type="term" value="P:cell adhesion involved in single-species biofilm formation"/>
    <property type="evidence" value="ECO:0007669"/>
    <property type="project" value="TreeGrafter"/>
</dbReference>
<accession>A0A3L7A005</accession>
<dbReference type="PANTHER" id="PTHR45138:SF9">
    <property type="entry name" value="DIGUANYLATE CYCLASE DGCM-RELATED"/>
    <property type="match status" value="1"/>
</dbReference>
<dbReference type="EMBL" id="RCTF01000023">
    <property type="protein sequence ID" value="RLP73285.1"/>
    <property type="molecule type" value="Genomic_DNA"/>
</dbReference>
<dbReference type="InterPro" id="IPR054327">
    <property type="entry name" value="His-kinase-like_sensor"/>
</dbReference>
<evidence type="ECO:0000313" key="6">
    <source>
        <dbReference type="Proteomes" id="UP000269692"/>
    </source>
</evidence>
<dbReference type="GO" id="GO:0005886">
    <property type="term" value="C:plasma membrane"/>
    <property type="evidence" value="ECO:0007669"/>
    <property type="project" value="TreeGrafter"/>
</dbReference>
<evidence type="ECO:0000256" key="1">
    <source>
        <dbReference type="ARBA" id="ARBA00012528"/>
    </source>
</evidence>